<evidence type="ECO:0000256" key="2">
    <source>
        <dbReference type="ARBA" id="ARBA00023125"/>
    </source>
</evidence>
<keyword evidence="2 5" id="KW-0238">DNA-binding</keyword>
<dbReference type="Pfam" id="PF13377">
    <property type="entry name" value="Peripla_BP_3"/>
    <property type="match status" value="1"/>
</dbReference>
<proteinExistence type="predicted"/>
<evidence type="ECO:0000313" key="5">
    <source>
        <dbReference type="EMBL" id="RVV96594.1"/>
    </source>
</evidence>
<dbReference type="PROSITE" id="PS50932">
    <property type="entry name" value="HTH_LACI_2"/>
    <property type="match status" value="1"/>
</dbReference>
<reference evidence="5 6" key="1">
    <citation type="submission" date="2018-11" db="EMBL/GenBank/DDBJ databases">
        <title>Mesobaculum littorinae gen. nov., sp. nov., isolated from Littorina scabra that represents a novel genus of the order Rhodobacteraceae.</title>
        <authorList>
            <person name="Li F."/>
        </authorList>
    </citation>
    <scope>NUCLEOTIDE SEQUENCE [LARGE SCALE GENOMIC DNA]</scope>
    <source>
        <strain evidence="5 6">M0103</strain>
    </source>
</reference>
<dbReference type="Pfam" id="PF00356">
    <property type="entry name" value="LacI"/>
    <property type="match status" value="1"/>
</dbReference>
<dbReference type="GO" id="GO:0000976">
    <property type="term" value="F:transcription cis-regulatory region binding"/>
    <property type="evidence" value="ECO:0007669"/>
    <property type="project" value="TreeGrafter"/>
</dbReference>
<dbReference type="Gene3D" id="3.40.50.2300">
    <property type="match status" value="2"/>
</dbReference>
<keyword evidence="1" id="KW-0805">Transcription regulation</keyword>
<comment type="caution">
    <text evidence="5">The sequence shown here is derived from an EMBL/GenBank/DDBJ whole genome shotgun (WGS) entry which is preliminary data.</text>
</comment>
<protein>
    <submittedName>
        <fullName evidence="5">LacI family DNA-binding transcriptional regulator</fullName>
    </submittedName>
</protein>
<evidence type="ECO:0000313" key="6">
    <source>
        <dbReference type="Proteomes" id="UP000285908"/>
    </source>
</evidence>
<dbReference type="AlphaFoldDB" id="A0A438AD36"/>
<dbReference type="Proteomes" id="UP000285908">
    <property type="component" value="Unassembled WGS sequence"/>
</dbReference>
<dbReference type="PANTHER" id="PTHR30146">
    <property type="entry name" value="LACI-RELATED TRANSCRIPTIONAL REPRESSOR"/>
    <property type="match status" value="1"/>
</dbReference>
<dbReference type="InterPro" id="IPR000843">
    <property type="entry name" value="HTH_LacI"/>
</dbReference>
<organism evidence="5 6">
    <name type="scientific">Mesobaculum littorinae</name>
    <dbReference type="NCBI Taxonomy" id="2486419"/>
    <lineage>
        <taxon>Bacteria</taxon>
        <taxon>Pseudomonadati</taxon>
        <taxon>Pseudomonadota</taxon>
        <taxon>Alphaproteobacteria</taxon>
        <taxon>Rhodobacterales</taxon>
        <taxon>Roseobacteraceae</taxon>
        <taxon>Mesobaculum</taxon>
    </lineage>
</organism>
<keyword evidence="3" id="KW-0804">Transcription</keyword>
<dbReference type="SUPFAM" id="SSF47413">
    <property type="entry name" value="lambda repressor-like DNA-binding domains"/>
    <property type="match status" value="1"/>
</dbReference>
<dbReference type="InterPro" id="IPR028082">
    <property type="entry name" value="Peripla_BP_I"/>
</dbReference>
<evidence type="ECO:0000259" key="4">
    <source>
        <dbReference type="PROSITE" id="PS50932"/>
    </source>
</evidence>
<keyword evidence="6" id="KW-1185">Reference proteome</keyword>
<name>A0A438AD36_9RHOB</name>
<dbReference type="OrthoDB" id="60111at2"/>
<gene>
    <name evidence="5" type="ORF">EKE94_17880</name>
</gene>
<dbReference type="GO" id="GO:0003700">
    <property type="term" value="F:DNA-binding transcription factor activity"/>
    <property type="evidence" value="ECO:0007669"/>
    <property type="project" value="TreeGrafter"/>
</dbReference>
<dbReference type="PANTHER" id="PTHR30146:SF109">
    <property type="entry name" value="HTH-TYPE TRANSCRIPTIONAL REGULATOR GALS"/>
    <property type="match status" value="1"/>
</dbReference>
<dbReference type="CDD" id="cd01392">
    <property type="entry name" value="HTH_LacI"/>
    <property type="match status" value="1"/>
</dbReference>
<dbReference type="Gene3D" id="1.10.260.40">
    <property type="entry name" value="lambda repressor-like DNA-binding domains"/>
    <property type="match status" value="1"/>
</dbReference>
<feature type="domain" description="HTH lacI-type" evidence="4">
    <location>
        <begin position="12"/>
        <end position="66"/>
    </location>
</feature>
<dbReference type="EMBL" id="RQXX01000010">
    <property type="protein sequence ID" value="RVV96594.1"/>
    <property type="molecule type" value="Genomic_DNA"/>
</dbReference>
<dbReference type="CDD" id="cd20009">
    <property type="entry name" value="PBP1_RafR-like"/>
    <property type="match status" value="1"/>
</dbReference>
<dbReference type="InterPro" id="IPR010982">
    <property type="entry name" value="Lambda_DNA-bd_dom_sf"/>
</dbReference>
<evidence type="ECO:0000256" key="1">
    <source>
        <dbReference type="ARBA" id="ARBA00023015"/>
    </source>
</evidence>
<dbReference type="SMART" id="SM00354">
    <property type="entry name" value="HTH_LACI"/>
    <property type="match status" value="1"/>
</dbReference>
<accession>A0A438AD36</accession>
<dbReference type="SUPFAM" id="SSF53822">
    <property type="entry name" value="Periplasmic binding protein-like I"/>
    <property type="match status" value="1"/>
</dbReference>
<dbReference type="InterPro" id="IPR046335">
    <property type="entry name" value="LacI/GalR-like_sensor"/>
</dbReference>
<dbReference type="RefSeq" id="WP_127908004.1">
    <property type="nucleotide sequence ID" value="NZ_RQXX01000010.1"/>
</dbReference>
<sequence>MTGPGKDAGKRPTLRSVAERAGVSVATVSRALKDDPLIARETRARIARLVKEVGYTPDRAARGLRTGRSHVISVLISRHDEILGFGSSLISGMSRALRGTPYHVTVTPMFEDEEDLAPLRELLRGRAADGVVFTRTQPGDPRVRMLMKAGFPFVTHGRTDIAGHPWVDYDNAAFGRAAVAQLAAQGRRRVAMIVPPPRFTFHRFMTQGVAEAAQAAGMEIDWCDGIDLDTPAEALHAYVRDRLTGPGPAGCPRLDGLICSGEVSAIAASAAVTDAGLVPQRDVGLVAKQTTPLFGLMRPALPAIYEDIAGAGDVMAQLLMRAIDGAAPGGLHHLQTPDDCTDGPGGHGPVAAACEAGQIPKAK</sequence>
<evidence type="ECO:0000256" key="3">
    <source>
        <dbReference type="ARBA" id="ARBA00023163"/>
    </source>
</evidence>